<feature type="region of interest" description="Disordered" evidence="1">
    <location>
        <begin position="285"/>
        <end position="326"/>
    </location>
</feature>
<accession>A0ABV1MVJ6</accession>
<evidence type="ECO:0000313" key="2">
    <source>
        <dbReference type="EMBL" id="MEQ6356528.1"/>
    </source>
</evidence>
<evidence type="ECO:0000256" key="1">
    <source>
        <dbReference type="SAM" id="MobiDB-lite"/>
    </source>
</evidence>
<gene>
    <name evidence="2" type="ORF">ABNX05_18045</name>
</gene>
<name>A0ABV1MVJ6_9BACI</name>
<evidence type="ECO:0000313" key="3">
    <source>
        <dbReference type="Proteomes" id="UP001478862"/>
    </source>
</evidence>
<organism evidence="2 3">
    <name type="scientific">Lysinibacillus zambalensis</name>
    <dbReference type="NCBI Taxonomy" id="3160866"/>
    <lineage>
        <taxon>Bacteria</taxon>
        <taxon>Bacillati</taxon>
        <taxon>Bacillota</taxon>
        <taxon>Bacilli</taxon>
        <taxon>Bacillales</taxon>
        <taxon>Bacillaceae</taxon>
        <taxon>Lysinibacillus</taxon>
    </lineage>
</organism>
<keyword evidence="3" id="KW-1185">Reference proteome</keyword>
<feature type="compositionally biased region" description="Basic and acidic residues" evidence="1">
    <location>
        <begin position="285"/>
        <end position="294"/>
    </location>
</feature>
<dbReference type="RefSeq" id="WP_349660973.1">
    <property type="nucleotide sequence ID" value="NZ_JBEGDG010000015.1"/>
</dbReference>
<comment type="caution">
    <text evidence="2">The sequence shown here is derived from an EMBL/GenBank/DDBJ whole genome shotgun (WGS) entry which is preliminary data.</text>
</comment>
<dbReference type="Proteomes" id="UP001478862">
    <property type="component" value="Unassembled WGS sequence"/>
</dbReference>
<reference evidence="2 3" key="1">
    <citation type="submission" date="2024-06" db="EMBL/GenBank/DDBJ databases">
        <title>Lysinibacillus zambalefons sp. nov., a Novel Firmicute Isolated from the Poon Bato Zambales Hyperalkaline Spring.</title>
        <authorList>
            <person name="Aja J.A."/>
            <person name="Lazaro J.E.H."/>
            <person name="Llorin L.D."/>
            <person name="Lim K.R."/>
            <person name="Teodosio J."/>
            <person name="Dalisay D.S."/>
        </authorList>
    </citation>
    <scope>NUCLEOTIDE SEQUENCE [LARGE SCALE GENOMIC DNA]</scope>
    <source>
        <strain evidence="2 3">M3</strain>
    </source>
</reference>
<dbReference type="EMBL" id="JBEGDG010000015">
    <property type="protein sequence ID" value="MEQ6356528.1"/>
    <property type="molecule type" value="Genomic_DNA"/>
</dbReference>
<proteinExistence type="predicted"/>
<protein>
    <recommendedName>
        <fullName evidence="4">Single-stranded DNA-binding protein</fullName>
    </recommendedName>
</protein>
<sequence>MAEQLLREALNKIEVVGYAQESTLEKKEFKDNTGKPYTCISGDITVKISEEETQVVSYFAKELTQKGEVNKNYKALTTIMNELVTVADVAQGVSEGGPSRIECQGKLTLNEYKGNDGEVKSFPKISGQYSPTRYKGEAKDFKPKAEFDIEGIVKSLKAETDKDENETGRLKIQLYVPLYGGKIIPLTFVTGETLPQGGKDYLTDNFQSRASVRVYGDLVNKSKKIERVIESGFGENKTDVTYERTREFIATGGTLYEEGVHKEVFDITLLKEALANRERYLSALKENEKNDQKLKPTAGFGDGSQPTNAKTNEKQDDSLEDLFGED</sequence>
<evidence type="ECO:0008006" key="4">
    <source>
        <dbReference type="Google" id="ProtNLM"/>
    </source>
</evidence>